<dbReference type="OrthoDB" id="1117675at2"/>
<dbReference type="AlphaFoldDB" id="A0A1I1DJE5"/>
<dbReference type="EMBL" id="FOLE01000001">
    <property type="protein sequence ID" value="SFB73188.1"/>
    <property type="molecule type" value="Genomic_DNA"/>
</dbReference>
<evidence type="ECO:0008006" key="4">
    <source>
        <dbReference type="Google" id="ProtNLM"/>
    </source>
</evidence>
<reference evidence="2 3" key="1">
    <citation type="submission" date="2016-10" db="EMBL/GenBank/DDBJ databases">
        <authorList>
            <person name="de Groot N.N."/>
        </authorList>
    </citation>
    <scope>NUCLEOTIDE SEQUENCE [LARGE SCALE GENOMIC DNA]</scope>
    <source>
        <strain evidence="2 3">DSM 6793</strain>
    </source>
</reference>
<evidence type="ECO:0000313" key="3">
    <source>
        <dbReference type="Proteomes" id="UP000199514"/>
    </source>
</evidence>
<feature type="chain" id="PRO_5011531993" description="Outer membrane protein beta-barrel domain-containing protein" evidence="1">
    <location>
        <begin position="23"/>
        <end position="266"/>
    </location>
</feature>
<keyword evidence="3" id="KW-1185">Reference proteome</keyword>
<gene>
    <name evidence="2" type="ORF">SAMN05421780_101156</name>
</gene>
<sequence>MKFNTITLAILWGLGSTFSALGQTDSTRYFRTSTTPKNTPTPAPAVVANTTPVIQQDVPAAKYPRKISVMLNPQHVFYRQARIDIELFSRRERPNAFISEQSLTIAPRFTSTERWGVWGPHDDYAKVRAIGADVYHKLYLGEKMMGDIQDTKFYVAYGAGFNRSTMQHMVDYSSPDFVYNLDDTISKQSVVQYNFFAMAGMQIRAAKHFIFDFYGGLGGKQAVYLSSVPMVSRSDAYRSPNYSGAYALLGLRLGFQTSGRPRKPTI</sequence>
<organism evidence="2 3">
    <name type="scientific">Flexibacter flexilis DSM 6793</name>
    <dbReference type="NCBI Taxonomy" id="927664"/>
    <lineage>
        <taxon>Bacteria</taxon>
        <taxon>Pseudomonadati</taxon>
        <taxon>Bacteroidota</taxon>
        <taxon>Cytophagia</taxon>
        <taxon>Cytophagales</taxon>
        <taxon>Flexibacteraceae</taxon>
        <taxon>Flexibacter</taxon>
    </lineage>
</organism>
<dbReference type="RefSeq" id="WP_091505803.1">
    <property type="nucleotide sequence ID" value="NZ_FOLE01000001.1"/>
</dbReference>
<evidence type="ECO:0000313" key="2">
    <source>
        <dbReference type="EMBL" id="SFB73188.1"/>
    </source>
</evidence>
<dbReference type="STRING" id="927664.SAMN05421780_101156"/>
<keyword evidence="1" id="KW-0732">Signal</keyword>
<accession>A0A1I1DJE5</accession>
<protein>
    <recommendedName>
        <fullName evidence="4">Outer membrane protein beta-barrel domain-containing protein</fullName>
    </recommendedName>
</protein>
<evidence type="ECO:0000256" key="1">
    <source>
        <dbReference type="SAM" id="SignalP"/>
    </source>
</evidence>
<feature type="signal peptide" evidence="1">
    <location>
        <begin position="1"/>
        <end position="22"/>
    </location>
</feature>
<name>A0A1I1DJE5_9BACT</name>
<proteinExistence type="predicted"/>
<dbReference type="Proteomes" id="UP000199514">
    <property type="component" value="Unassembled WGS sequence"/>
</dbReference>